<reference evidence="1 2" key="1">
    <citation type="submission" date="2018-06" db="EMBL/GenBank/DDBJ databases">
        <authorList>
            <consortium name="Pathogen Informatics"/>
            <person name="Doyle S."/>
        </authorList>
    </citation>
    <scope>NUCLEOTIDE SEQUENCE [LARGE SCALE GENOMIC DNA]</scope>
    <source>
        <strain evidence="1 2">NCTC11227</strain>
    </source>
</reference>
<evidence type="ECO:0000313" key="1">
    <source>
        <dbReference type="EMBL" id="STY87672.1"/>
    </source>
</evidence>
<name>A0A378PLN0_9GAMM</name>
<dbReference type="EMBL" id="UGPW01000001">
    <property type="protein sequence ID" value="STY87672.1"/>
    <property type="molecule type" value="Genomic_DNA"/>
</dbReference>
<accession>A0A378PLN0</accession>
<protein>
    <submittedName>
        <fullName evidence="1">Uncharacterized protein</fullName>
    </submittedName>
</protein>
<dbReference type="Proteomes" id="UP000255102">
    <property type="component" value="Unassembled WGS sequence"/>
</dbReference>
<sequence length="34" mass="3917">MVNFYSRPTVLALSIALISHQLMQMTLLQNQKLL</sequence>
<dbReference type="AlphaFoldDB" id="A0A378PLN0"/>
<organism evidence="1 2">
    <name type="scientific">Moraxella ovis</name>
    <dbReference type="NCBI Taxonomy" id="29433"/>
    <lineage>
        <taxon>Bacteria</taxon>
        <taxon>Pseudomonadati</taxon>
        <taxon>Pseudomonadota</taxon>
        <taxon>Gammaproteobacteria</taxon>
        <taxon>Moraxellales</taxon>
        <taxon>Moraxellaceae</taxon>
        <taxon>Moraxella</taxon>
    </lineage>
</organism>
<evidence type="ECO:0000313" key="2">
    <source>
        <dbReference type="Proteomes" id="UP000255102"/>
    </source>
</evidence>
<gene>
    <name evidence="1" type="ORF">NCTC11227_01691</name>
</gene>
<proteinExistence type="predicted"/>